<name>A0A0W0YEV6_9GAMM</name>
<reference evidence="1 2" key="1">
    <citation type="submission" date="2015-11" db="EMBL/GenBank/DDBJ databases">
        <title>Genomic analysis of 38 Legionella species identifies large and diverse effector repertoires.</title>
        <authorList>
            <person name="Burstein D."/>
            <person name="Amaro F."/>
            <person name="Zusman T."/>
            <person name="Lifshitz Z."/>
            <person name="Cohen O."/>
            <person name="Gilbert J.A."/>
            <person name="Pupko T."/>
            <person name="Shuman H.A."/>
            <person name="Segal G."/>
        </authorList>
    </citation>
    <scope>NUCLEOTIDE SEQUENCE [LARGE SCALE GENOMIC DNA]</scope>
    <source>
        <strain evidence="1 2">Mt.St.Helens-4</strain>
    </source>
</reference>
<protein>
    <submittedName>
        <fullName evidence="1">Uncharacterized protein</fullName>
    </submittedName>
</protein>
<evidence type="ECO:0000313" key="1">
    <source>
        <dbReference type="EMBL" id="KTD55126.1"/>
    </source>
</evidence>
<sequence length="64" mass="7064">MSFLKRLLGVLGIDYGGYRNSHQGQTSQQSNYLINPELRGLSCPCCRASLAYGVRFYGQCGDSL</sequence>
<comment type="caution">
    <text evidence="1">The sequence shown here is derived from an EMBL/GenBank/DDBJ whole genome shotgun (WGS) entry which is preliminary data.</text>
</comment>
<dbReference type="RefSeq" id="WP_027269517.1">
    <property type="nucleotide sequence ID" value="NZ_CAAAJE010000001.1"/>
</dbReference>
<dbReference type="EMBL" id="LNYV01000036">
    <property type="protein sequence ID" value="KTD55126.1"/>
    <property type="molecule type" value="Genomic_DNA"/>
</dbReference>
<proteinExistence type="predicted"/>
<dbReference type="OrthoDB" id="8708757at2"/>
<evidence type="ECO:0000313" key="2">
    <source>
        <dbReference type="Proteomes" id="UP000054621"/>
    </source>
</evidence>
<dbReference type="PATRIC" id="fig|28087.4.peg.2920"/>
<dbReference type="STRING" id="28087.Lsai_2718"/>
<dbReference type="AlphaFoldDB" id="A0A0W0YEV6"/>
<dbReference type="Proteomes" id="UP000054621">
    <property type="component" value="Unassembled WGS sequence"/>
</dbReference>
<gene>
    <name evidence="1" type="ORF">Lsai_2718</name>
</gene>
<organism evidence="1 2">
    <name type="scientific">Legionella sainthelensi</name>
    <dbReference type="NCBI Taxonomy" id="28087"/>
    <lineage>
        <taxon>Bacteria</taxon>
        <taxon>Pseudomonadati</taxon>
        <taxon>Pseudomonadota</taxon>
        <taxon>Gammaproteobacteria</taxon>
        <taxon>Legionellales</taxon>
        <taxon>Legionellaceae</taxon>
        <taxon>Legionella</taxon>
    </lineage>
</organism>
<accession>A0A0W0YEV6</accession>